<dbReference type="SUPFAM" id="SSF57701">
    <property type="entry name" value="Zn2/Cys6 DNA-binding domain"/>
    <property type="match status" value="1"/>
</dbReference>
<dbReference type="Proteomes" id="UP000750334">
    <property type="component" value="Unassembled WGS sequence"/>
</dbReference>
<evidence type="ECO:0000313" key="10">
    <source>
        <dbReference type="Proteomes" id="UP000750334"/>
    </source>
</evidence>
<dbReference type="InterPro" id="IPR036864">
    <property type="entry name" value="Zn2-C6_fun-type_DNA-bd_sf"/>
</dbReference>
<accession>A0A9P7BCP2</accession>
<evidence type="ECO:0000256" key="2">
    <source>
        <dbReference type="ARBA" id="ARBA00022833"/>
    </source>
</evidence>
<dbReference type="GO" id="GO:0000981">
    <property type="term" value="F:DNA-binding transcription factor activity, RNA polymerase II-specific"/>
    <property type="evidence" value="ECO:0007669"/>
    <property type="project" value="InterPro"/>
</dbReference>
<keyword evidence="1" id="KW-0479">Metal-binding</keyword>
<name>A0A9P7BCP2_MAUEX</name>
<proteinExistence type="predicted"/>
<sequence>MNPKTVKKKRFPSVCVSCKAQKLKCDRERPQCGRCKRVKRQCSYDYNPPVSVSVQDSILPKTSPSNGSSSNTDNTFSPNILNNIGTLESSVTNEEYKHDFPQAFDEKIEMWEINKQFLSHGYHTYVDLPYATHSISQHDPYLRFFCPSVHGTTLTDLQSRLEYIKDNNNSKSEDVVNSGLLKTVNEVSPLSFIEDAVVKWVAKTNDNVNNQLPWEYFNTIFTIEDRMHPILVATIKRLITEIELLLPNKKKVNGLLKYFYQNIYPFYPLIEIPFFEESIKKMLIDDGVSSSYTILIFQENIRERLECLTLFLIILCITMRSPNLNIEGMVLLQQEFIDIAKKLLVLSQKILSLLNGFKYTSENILCCSLYLLIADIINPGNADEHITHNAILTLKCLSDMADTLGLHEDPSQFLRYFDRAAPPEPFFMYRRKLWIGLQSLRLEIMTADGGCGDSDYEYLERFISDNKSAIPSFVEQFKRSLITDRKIFMLQDDKYQFHILLNRVMCSCGPQCRDLNLNVIAQNIERLKEFTFKKFPLSELQNDSNAEPMKQTDWRDTSDTYFGCYEVMLMAKYVHYLIENELLVKITNDYWKKASETDEIPVKILDMMKLKWGLGPLDTNIISYYTSNPIALAGFNEGLFDIVKDALEQSNVYDNLADIPGNPELSANEQEVLQQLLQSNFELFSSVIGDSLGSLPVL</sequence>
<dbReference type="Pfam" id="PF00172">
    <property type="entry name" value="Zn_clus"/>
    <property type="match status" value="1"/>
</dbReference>
<dbReference type="GO" id="GO:0000978">
    <property type="term" value="F:RNA polymerase II cis-regulatory region sequence-specific DNA binding"/>
    <property type="evidence" value="ECO:0007669"/>
    <property type="project" value="TreeGrafter"/>
</dbReference>
<dbReference type="PROSITE" id="PS00463">
    <property type="entry name" value="ZN2_CY6_FUNGAL_1"/>
    <property type="match status" value="1"/>
</dbReference>
<dbReference type="GO" id="GO:0005634">
    <property type="term" value="C:nucleus"/>
    <property type="evidence" value="ECO:0007669"/>
    <property type="project" value="TreeGrafter"/>
</dbReference>
<dbReference type="Gene3D" id="4.10.240.10">
    <property type="entry name" value="Zn(2)-C6 fungal-type DNA-binding domain"/>
    <property type="match status" value="1"/>
</dbReference>
<dbReference type="InterPro" id="IPR050675">
    <property type="entry name" value="OAF3"/>
</dbReference>
<dbReference type="PANTHER" id="PTHR31069:SF29">
    <property type="entry name" value="OLEATE-ACTIVATED TRANSCRIPTION FACTOR 1-RELATED"/>
    <property type="match status" value="1"/>
</dbReference>
<keyword evidence="10" id="KW-1185">Reference proteome</keyword>
<protein>
    <recommendedName>
        <fullName evidence="8">Zn(2)-C6 fungal-type domain-containing protein</fullName>
    </recommendedName>
</protein>
<evidence type="ECO:0000256" key="3">
    <source>
        <dbReference type="ARBA" id="ARBA00023015"/>
    </source>
</evidence>
<evidence type="ECO:0000256" key="1">
    <source>
        <dbReference type="ARBA" id="ARBA00022723"/>
    </source>
</evidence>
<dbReference type="OrthoDB" id="2943660at2759"/>
<dbReference type="CDD" id="cd12148">
    <property type="entry name" value="fungal_TF_MHR"/>
    <property type="match status" value="1"/>
</dbReference>
<dbReference type="GO" id="GO:0008270">
    <property type="term" value="F:zinc ion binding"/>
    <property type="evidence" value="ECO:0007669"/>
    <property type="project" value="InterPro"/>
</dbReference>
<evidence type="ECO:0000313" key="9">
    <source>
        <dbReference type="EMBL" id="KAG0672658.1"/>
    </source>
</evidence>
<keyword evidence="4" id="KW-0238">DNA-binding</keyword>
<evidence type="ECO:0000256" key="4">
    <source>
        <dbReference type="ARBA" id="ARBA00023125"/>
    </source>
</evidence>
<keyword evidence="6" id="KW-0539">Nucleus</keyword>
<reference evidence="9 10" key="1">
    <citation type="submission" date="2020-11" db="EMBL/GenBank/DDBJ databases">
        <title>Kefir isolates.</title>
        <authorList>
            <person name="Marcisauskas S."/>
            <person name="Kim Y."/>
            <person name="Blasche S."/>
        </authorList>
    </citation>
    <scope>NUCLEOTIDE SEQUENCE [LARGE SCALE GENOMIC DNA]</scope>
    <source>
        <strain evidence="9 10">OG2</strain>
    </source>
</reference>
<gene>
    <name evidence="9" type="ORF">C6P45_000089</name>
</gene>
<keyword evidence="3" id="KW-0805">Transcription regulation</keyword>
<dbReference type="PANTHER" id="PTHR31069">
    <property type="entry name" value="OLEATE-ACTIVATED TRANSCRIPTION FACTOR 1-RELATED"/>
    <property type="match status" value="1"/>
</dbReference>
<dbReference type="SMART" id="SM00066">
    <property type="entry name" value="GAL4"/>
    <property type="match status" value="1"/>
</dbReference>
<keyword evidence="5" id="KW-0804">Transcription</keyword>
<feature type="region of interest" description="Disordered" evidence="7">
    <location>
        <begin position="55"/>
        <end position="79"/>
    </location>
</feature>
<dbReference type="InterPro" id="IPR001138">
    <property type="entry name" value="Zn2Cys6_DnaBD"/>
</dbReference>
<evidence type="ECO:0000256" key="5">
    <source>
        <dbReference type="ARBA" id="ARBA00023163"/>
    </source>
</evidence>
<evidence type="ECO:0000256" key="7">
    <source>
        <dbReference type="SAM" id="MobiDB-lite"/>
    </source>
</evidence>
<keyword evidence="2" id="KW-0862">Zinc</keyword>
<evidence type="ECO:0000259" key="8">
    <source>
        <dbReference type="PROSITE" id="PS50048"/>
    </source>
</evidence>
<dbReference type="PROSITE" id="PS50048">
    <property type="entry name" value="ZN2_CY6_FUNGAL_2"/>
    <property type="match status" value="1"/>
</dbReference>
<organism evidence="9 10">
    <name type="scientific">Maudiozyma exigua</name>
    <name type="common">Yeast</name>
    <name type="synonym">Kazachstania exigua</name>
    <dbReference type="NCBI Taxonomy" id="34358"/>
    <lineage>
        <taxon>Eukaryota</taxon>
        <taxon>Fungi</taxon>
        <taxon>Dikarya</taxon>
        <taxon>Ascomycota</taxon>
        <taxon>Saccharomycotina</taxon>
        <taxon>Saccharomycetes</taxon>
        <taxon>Saccharomycetales</taxon>
        <taxon>Saccharomycetaceae</taxon>
        <taxon>Maudiozyma</taxon>
    </lineage>
</organism>
<feature type="domain" description="Zn(2)-C6 fungal-type" evidence="8">
    <location>
        <begin position="14"/>
        <end position="44"/>
    </location>
</feature>
<comment type="caution">
    <text evidence="9">The sequence shown here is derived from an EMBL/GenBank/DDBJ whole genome shotgun (WGS) entry which is preliminary data.</text>
</comment>
<dbReference type="CDD" id="cd00067">
    <property type="entry name" value="GAL4"/>
    <property type="match status" value="1"/>
</dbReference>
<evidence type="ECO:0000256" key="6">
    <source>
        <dbReference type="ARBA" id="ARBA00023242"/>
    </source>
</evidence>
<dbReference type="EMBL" id="PUHR01000001">
    <property type="protein sequence ID" value="KAG0672658.1"/>
    <property type="molecule type" value="Genomic_DNA"/>
</dbReference>
<dbReference type="GO" id="GO:0045944">
    <property type="term" value="P:positive regulation of transcription by RNA polymerase II"/>
    <property type="evidence" value="ECO:0007669"/>
    <property type="project" value="TreeGrafter"/>
</dbReference>
<dbReference type="AlphaFoldDB" id="A0A9P7BCP2"/>